<reference evidence="3 4" key="1">
    <citation type="submission" date="2019-08" db="EMBL/GenBank/DDBJ databases">
        <title>Hyperibacter terrae gen. nov., sp. nov. and Hyperibacter viscosus sp. nov., two new members in the family Rhodospirillaceae isolated from the rhizosphere of Hypericum perforatum.</title>
        <authorList>
            <person name="Noviana Z."/>
        </authorList>
    </citation>
    <scope>NUCLEOTIDE SEQUENCE [LARGE SCALE GENOMIC DNA]</scope>
    <source>
        <strain evidence="3 4">R5959</strain>
    </source>
</reference>
<evidence type="ECO:0000313" key="4">
    <source>
        <dbReference type="Proteomes" id="UP000325797"/>
    </source>
</evidence>
<dbReference type="InterPro" id="IPR011249">
    <property type="entry name" value="Metalloenz_LuxS/M16"/>
</dbReference>
<feature type="domain" description="Peptidase M16 C-terminal" evidence="2">
    <location>
        <begin position="206"/>
        <end position="379"/>
    </location>
</feature>
<evidence type="ECO:0000259" key="2">
    <source>
        <dbReference type="Pfam" id="PF05193"/>
    </source>
</evidence>
<evidence type="ECO:0000256" key="1">
    <source>
        <dbReference type="SAM" id="SignalP"/>
    </source>
</evidence>
<accession>A0A5J6MX53</accession>
<name>A0A5J6MX53_9PROT</name>
<proteinExistence type="predicted"/>
<protein>
    <submittedName>
        <fullName evidence="3">Peptidase M16</fullName>
    </submittedName>
</protein>
<dbReference type="Pfam" id="PF05193">
    <property type="entry name" value="Peptidase_M16_C"/>
    <property type="match status" value="1"/>
</dbReference>
<dbReference type="Proteomes" id="UP000325797">
    <property type="component" value="Chromosome"/>
</dbReference>
<sequence length="455" mass="48377">MRPATPTPSLKGRGLGYVGAALLLTALCLLFAPAPASAAMEIKRVVSPGGIEAWLVEDHSMPLIAINLAFRGGSAADPADKGGLAELVSGLLDEGAGPYDSQAFQRKISDLSIDLRFDAGMDEFRGSMRTLTAHRDEAFDLLHLSLTQPHFDAEPVERVKGQIATIIAGDAEDPGEIAERTWWQTVFPDHGYGRDPMGSPESLARIDQADLKGFVAANFAKDRLLVGVVGDIAPGELGPLLDKTFAGLPAKGTAVPVPDAAMQGAGKTIVIEKPVPQSVILLGGPGVKRSDPDFYAASILVEVLGGGFGSRLTKQVREDRGLAYSIGASLATYDHAALLVAQTATKNERAKESIEVIRQAWGELGKNGPTQAELDDARDYILGSYALHFTNSLAIAGNLVSLQLDDLGIDYPQRRTELFQKVTLEDVKRVAKRLLDPAVLTWVVVGKPAGMSETP</sequence>
<dbReference type="InterPro" id="IPR007863">
    <property type="entry name" value="Peptidase_M16_C"/>
</dbReference>
<dbReference type="SUPFAM" id="SSF63411">
    <property type="entry name" value="LuxS/MPP-like metallohydrolase"/>
    <property type="match status" value="2"/>
</dbReference>
<dbReference type="AlphaFoldDB" id="A0A5J6MX53"/>
<dbReference type="PANTHER" id="PTHR11851:SF224">
    <property type="entry name" value="PROCESSING PROTEASE"/>
    <property type="match status" value="1"/>
</dbReference>
<feature type="signal peptide" evidence="1">
    <location>
        <begin position="1"/>
        <end position="38"/>
    </location>
</feature>
<organism evidence="3 4">
    <name type="scientific">Hypericibacter adhaerens</name>
    <dbReference type="NCBI Taxonomy" id="2602016"/>
    <lineage>
        <taxon>Bacteria</taxon>
        <taxon>Pseudomonadati</taxon>
        <taxon>Pseudomonadota</taxon>
        <taxon>Alphaproteobacteria</taxon>
        <taxon>Rhodospirillales</taxon>
        <taxon>Dongiaceae</taxon>
        <taxon>Hypericibacter</taxon>
    </lineage>
</organism>
<feature type="chain" id="PRO_5023880731" evidence="1">
    <location>
        <begin position="39"/>
        <end position="455"/>
    </location>
</feature>
<keyword evidence="4" id="KW-1185">Reference proteome</keyword>
<dbReference type="InterPro" id="IPR050361">
    <property type="entry name" value="MPP/UQCRC_Complex"/>
</dbReference>
<dbReference type="KEGG" id="hadh:FRZ61_07090"/>
<gene>
    <name evidence="3" type="ORF">FRZ61_07090</name>
</gene>
<dbReference type="Gene3D" id="3.30.830.10">
    <property type="entry name" value="Metalloenzyme, LuxS/M16 peptidase-like"/>
    <property type="match status" value="2"/>
</dbReference>
<dbReference type="GO" id="GO:0046872">
    <property type="term" value="F:metal ion binding"/>
    <property type="evidence" value="ECO:0007669"/>
    <property type="project" value="InterPro"/>
</dbReference>
<keyword evidence="1" id="KW-0732">Signal</keyword>
<dbReference type="EMBL" id="CP042582">
    <property type="protein sequence ID" value="QEX20790.1"/>
    <property type="molecule type" value="Genomic_DNA"/>
</dbReference>
<dbReference type="PANTHER" id="PTHR11851">
    <property type="entry name" value="METALLOPROTEASE"/>
    <property type="match status" value="1"/>
</dbReference>
<evidence type="ECO:0000313" key="3">
    <source>
        <dbReference type="EMBL" id="QEX20790.1"/>
    </source>
</evidence>